<evidence type="ECO:0000313" key="3">
    <source>
        <dbReference type="EMBL" id="ABN68082.2"/>
    </source>
</evidence>
<feature type="chain" id="PRO_5007634592" description="WD-like domain-containing protein" evidence="1">
    <location>
        <begin position="19"/>
        <end position="271"/>
    </location>
</feature>
<sequence length="271" mass="29523">MISILVSIFLSFLGIVTAAINDPAYYNSLSSFINKEHNFSKGNGTISVEAASLVYNKRSEYDSYFKDFSFYSFDAFDKLVQLHSLLKDAELASATGDRLYLYNYIAFNGQDEQVELSSSSAFKQEVCKFLDINSLNDTSTLSASSGNADLSLFYQQIQIEDCGKSKNIARDSTSCDGSHAPNAGNCQALADDLEYNHGGDVFSDSPRSYCLAGCCVSWSAPISATGDWLSAKAGWCIQQCVNAGLSCEIFGVVYANKTLDFCLSYRADGCT</sequence>
<dbReference type="InterPro" id="IPR046925">
    <property type="entry name" value="WD-like_fungi"/>
</dbReference>
<organism evidence="4 5">
    <name type="scientific">Scheffersomyces stipitis (strain ATCC 58785 / CBS 6054 / NBRC 10063 / NRRL Y-11545)</name>
    <name type="common">Yeast</name>
    <name type="synonym">Pichia stipitis</name>
    <dbReference type="NCBI Taxonomy" id="322104"/>
    <lineage>
        <taxon>Eukaryota</taxon>
        <taxon>Fungi</taxon>
        <taxon>Dikarya</taxon>
        <taxon>Ascomycota</taxon>
        <taxon>Saccharomycotina</taxon>
        <taxon>Pichiomycetes</taxon>
        <taxon>Debaryomycetaceae</taxon>
        <taxon>Scheffersomyces</taxon>
    </lineage>
</organism>
<protein>
    <recommendedName>
        <fullName evidence="2">WD-like domain-containing protein</fullName>
    </recommendedName>
</protein>
<gene>
    <name evidence="4" type="ORF">PICST_33382</name>
    <name evidence="3" type="ORF">PICST_33387</name>
</gene>
<reference evidence="4 5" key="1">
    <citation type="journal article" date="2007" name="Nat. Biotechnol.">
        <title>Genome sequence of the lignocellulose-bioconverting and xylose-fermenting yeast Pichia stipitis.</title>
        <authorList>
            <person name="Jeffries T.W."/>
            <person name="Grigoriev I.V."/>
            <person name="Grimwood J."/>
            <person name="Laplaza J.M."/>
            <person name="Aerts A."/>
            <person name="Salamov A."/>
            <person name="Schmutz J."/>
            <person name="Lindquist E."/>
            <person name="Dehal P."/>
            <person name="Shapiro H."/>
            <person name="Jin Y.S."/>
            <person name="Passoth V."/>
            <person name="Richardson P.M."/>
        </authorList>
    </citation>
    <scope>NUCLEOTIDE SEQUENCE [LARGE SCALE GENOMIC DNA]</scope>
    <source>
        <strain evidence="5">ATCC 58785 / CBS 6054 / NBRC 10063 / NRRL Y-11545</strain>
        <strain evidence="4">CBS 6054</strain>
    </source>
</reference>
<dbReference type="EMBL" id="CP000501">
    <property type="protein sequence ID" value="ABN68262.2"/>
    <property type="molecule type" value="Genomic_DNA"/>
</dbReference>
<dbReference type="HOGENOM" id="CLU_088677_0_0_1"/>
<dbReference type="InParanoid" id="A3LZ19"/>
<dbReference type="GeneID" id="4840484"/>
<feature type="domain" description="WD-like" evidence="2">
    <location>
        <begin position="70"/>
        <end position="270"/>
    </location>
</feature>
<evidence type="ECO:0000259" key="2">
    <source>
        <dbReference type="Pfam" id="PF20493"/>
    </source>
</evidence>
<dbReference type="eggNOG" id="ENOG502SS44">
    <property type="taxonomic scope" value="Eukaryota"/>
</dbReference>
<feature type="signal peptide" evidence="1">
    <location>
        <begin position="1"/>
        <end position="18"/>
    </location>
</feature>
<proteinExistence type="predicted"/>
<accession>A3LZ19</accession>
<dbReference type="GeneID" id="4840724"/>
<dbReference type="OMA" id="YGCCISW"/>
<dbReference type="OrthoDB" id="4096805at2759"/>
<keyword evidence="1" id="KW-0732">Signal</keyword>
<dbReference type="EMBL" id="CP000501">
    <property type="protein sequence ID" value="ABN68082.2"/>
    <property type="molecule type" value="Genomic_DNA"/>
</dbReference>
<dbReference type="Pfam" id="PF20493">
    <property type="entry name" value="WD-like_fungi"/>
    <property type="match status" value="1"/>
</dbReference>
<keyword evidence="5" id="KW-1185">Reference proteome</keyword>
<dbReference type="KEGG" id="pic:PICST_33387"/>
<dbReference type="RefSeq" id="XP_001386111.2">
    <property type="nucleotide sequence ID" value="XM_001386074.1"/>
</dbReference>
<dbReference type="RefSeq" id="XP_001386291.2">
    <property type="nucleotide sequence ID" value="XM_001386254.1"/>
</dbReference>
<dbReference type="AlphaFoldDB" id="A3LZ19"/>
<dbReference type="KEGG" id="pic:PICST_33382"/>
<evidence type="ECO:0000256" key="1">
    <source>
        <dbReference type="SAM" id="SignalP"/>
    </source>
</evidence>
<name>A3LZ19_PICST</name>
<evidence type="ECO:0000313" key="5">
    <source>
        <dbReference type="Proteomes" id="UP000002258"/>
    </source>
</evidence>
<evidence type="ECO:0000313" key="4">
    <source>
        <dbReference type="EMBL" id="ABN68262.2"/>
    </source>
</evidence>
<dbReference type="Proteomes" id="UP000002258">
    <property type="component" value="Chromosome 7"/>
</dbReference>